<gene>
    <name evidence="2" type="ORF">PGQ11_009498</name>
</gene>
<reference evidence="2 3" key="1">
    <citation type="journal article" date="2024" name="IMA Fungus">
        <title>Apiospora arundinis, a panoply of carbohydrate-active enzymes and secondary metabolites.</title>
        <authorList>
            <person name="Sorensen T."/>
            <person name="Petersen C."/>
            <person name="Muurmann A.T."/>
            <person name="Christiansen J.V."/>
            <person name="Brundto M.L."/>
            <person name="Overgaard C.K."/>
            <person name="Boysen A.T."/>
            <person name="Wollenberg R.D."/>
            <person name="Larsen T.O."/>
            <person name="Sorensen J.L."/>
            <person name="Nielsen K.L."/>
            <person name="Sondergaard T.E."/>
        </authorList>
    </citation>
    <scope>NUCLEOTIDE SEQUENCE [LARGE SCALE GENOMIC DNA]</scope>
    <source>
        <strain evidence="2 3">AAU 773</strain>
    </source>
</reference>
<comment type="caution">
    <text evidence="2">The sequence shown here is derived from an EMBL/GenBank/DDBJ whole genome shotgun (WGS) entry which is preliminary data.</text>
</comment>
<evidence type="ECO:0000313" key="2">
    <source>
        <dbReference type="EMBL" id="KAK8863263.1"/>
    </source>
</evidence>
<feature type="region of interest" description="Disordered" evidence="1">
    <location>
        <begin position="1"/>
        <end position="51"/>
    </location>
</feature>
<protein>
    <submittedName>
        <fullName evidence="2">Uncharacterized protein</fullName>
    </submittedName>
</protein>
<name>A0ABR2IJ56_9PEZI</name>
<evidence type="ECO:0000256" key="1">
    <source>
        <dbReference type="SAM" id="MobiDB-lite"/>
    </source>
</evidence>
<accession>A0ABR2IJ56</accession>
<dbReference type="EMBL" id="JAPCWZ010000005">
    <property type="protein sequence ID" value="KAK8863263.1"/>
    <property type="molecule type" value="Genomic_DNA"/>
</dbReference>
<proteinExistence type="predicted"/>
<evidence type="ECO:0000313" key="3">
    <source>
        <dbReference type="Proteomes" id="UP001390339"/>
    </source>
</evidence>
<keyword evidence="3" id="KW-1185">Reference proteome</keyword>
<organism evidence="2 3">
    <name type="scientific">Apiospora arundinis</name>
    <dbReference type="NCBI Taxonomy" id="335852"/>
    <lineage>
        <taxon>Eukaryota</taxon>
        <taxon>Fungi</taxon>
        <taxon>Dikarya</taxon>
        <taxon>Ascomycota</taxon>
        <taxon>Pezizomycotina</taxon>
        <taxon>Sordariomycetes</taxon>
        <taxon>Xylariomycetidae</taxon>
        <taxon>Amphisphaeriales</taxon>
        <taxon>Apiosporaceae</taxon>
        <taxon>Apiospora</taxon>
    </lineage>
</organism>
<dbReference type="Proteomes" id="UP001390339">
    <property type="component" value="Unassembled WGS sequence"/>
</dbReference>
<sequence length="74" mass="7774">MPRHSIGVRDSSSSSSSKQLNGGLGGGGSGGVQRMPAPMPGQQRRVTEAPKRVARCVIRMSDVSPTGYRIKSGY</sequence>
<feature type="compositionally biased region" description="Low complexity" evidence="1">
    <location>
        <begin position="11"/>
        <end position="21"/>
    </location>
</feature>
<feature type="compositionally biased region" description="Gly residues" evidence="1">
    <location>
        <begin position="22"/>
        <end position="31"/>
    </location>
</feature>